<keyword evidence="4" id="KW-1185">Reference proteome</keyword>
<keyword evidence="1" id="KW-0129">CBS domain</keyword>
<comment type="caution">
    <text evidence="3">The sequence shown here is derived from an EMBL/GenBank/DDBJ whole genome shotgun (WGS) entry which is preliminary data.</text>
</comment>
<dbReference type="SUPFAM" id="SSF54631">
    <property type="entry name" value="CBS-domain pair"/>
    <property type="match status" value="1"/>
</dbReference>
<proteinExistence type="predicted"/>
<protein>
    <submittedName>
        <fullName evidence="3">CBS domain-containing protein</fullName>
    </submittedName>
</protein>
<feature type="domain" description="CBS" evidence="2">
    <location>
        <begin position="5"/>
        <end position="62"/>
    </location>
</feature>
<dbReference type="SUPFAM" id="SSF53448">
    <property type="entry name" value="Nucleotide-diphospho-sugar transferases"/>
    <property type="match status" value="1"/>
</dbReference>
<dbReference type="RefSeq" id="WP_283404689.1">
    <property type="nucleotide sequence ID" value="NZ_BAAAEA010000006.1"/>
</dbReference>
<dbReference type="SMART" id="SM00116">
    <property type="entry name" value="CBS"/>
    <property type="match status" value="2"/>
</dbReference>
<evidence type="ECO:0000313" key="4">
    <source>
        <dbReference type="Proteomes" id="UP001157914"/>
    </source>
</evidence>
<dbReference type="PROSITE" id="PS51371">
    <property type="entry name" value="CBS"/>
    <property type="match status" value="2"/>
</dbReference>
<dbReference type="InterPro" id="IPR050486">
    <property type="entry name" value="Mannose-1P_guanyltransferase"/>
</dbReference>
<dbReference type="InterPro" id="IPR005835">
    <property type="entry name" value="NTP_transferase_dom"/>
</dbReference>
<dbReference type="InterPro" id="IPR046342">
    <property type="entry name" value="CBS_dom_sf"/>
</dbReference>
<accession>A0ABY1PQF1</accession>
<dbReference type="Gene3D" id="3.10.580.10">
    <property type="entry name" value="CBS-domain"/>
    <property type="match status" value="1"/>
</dbReference>
<evidence type="ECO:0000259" key="2">
    <source>
        <dbReference type="PROSITE" id="PS51371"/>
    </source>
</evidence>
<name>A0ABY1PQF1_9HYPH</name>
<dbReference type="CDD" id="cd06426">
    <property type="entry name" value="NTP_transferase_like_2"/>
    <property type="match status" value="1"/>
</dbReference>
<reference evidence="3 4" key="1">
    <citation type="submission" date="2017-05" db="EMBL/GenBank/DDBJ databases">
        <authorList>
            <person name="Varghese N."/>
            <person name="Submissions S."/>
        </authorList>
    </citation>
    <scope>NUCLEOTIDE SEQUENCE [LARGE SCALE GENOMIC DNA]</scope>
    <source>
        <strain evidence="3 4">DSM 15949</strain>
    </source>
</reference>
<feature type="domain" description="CBS" evidence="2">
    <location>
        <begin position="70"/>
        <end position="127"/>
    </location>
</feature>
<dbReference type="Proteomes" id="UP001157914">
    <property type="component" value="Unassembled WGS sequence"/>
</dbReference>
<dbReference type="InterPro" id="IPR029044">
    <property type="entry name" value="Nucleotide-diphossugar_trans"/>
</dbReference>
<dbReference type="InterPro" id="IPR000644">
    <property type="entry name" value="CBS_dom"/>
</dbReference>
<dbReference type="Pfam" id="PF00483">
    <property type="entry name" value="NTP_transferase"/>
    <property type="match status" value="1"/>
</dbReference>
<gene>
    <name evidence="3" type="ORF">SAMN06265374_4508</name>
</gene>
<dbReference type="Pfam" id="PF00571">
    <property type="entry name" value="CBS"/>
    <property type="match status" value="2"/>
</dbReference>
<evidence type="ECO:0000313" key="3">
    <source>
        <dbReference type="EMBL" id="SMP37149.1"/>
    </source>
</evidence>
<evidence type="ECO:0000256" key="1">
    <source>
        <dbReference type="PROSITE-ProRule" id="PRU00703"/>
    </source>
</evidence>
<sequence>MIIRLHPIEPTLISSEASILEAIQVLDKSAMQIAVATDSAGRLAGVVTDGDIRRAILRKISIDAPISSILNGDPVTARADASLVELRELMNSQTRVLRVPAVDENGVVVGLFMIEDVVSDNTGNTPIVIMAGGMGTRLRPHTETVPKPMVHLGEKPILERIIDVTRNQGYRSYYISVRYLSEKIIDHFGDGSDWGISIQYVQERERLGTAGALRLIADKLDEPFLVMNGDLVTNMDFNSLRHFHRETDSIATMCVREHDMQIPYGVVDQENGRLRQLREKPVLKNFVNAGIYMLDPFTLKYVTPSGFFDITTLFETLIEQHSDATSIFPIREYWRDIGTPEDLRRVSEEIKEYYI</sequence>
<dbReference type="Gene3D" id="3.90.550.10">
    <property type="entry name" value="Spore Coat Polysaccharide Biosynthesis Protein SpsA, Chain A"/>
    <property type="match status" value="1"/>
</dbReference>
<dbReference type="EMBL" id="FXTT01000009">
    <property type="protein sequence ID" value="SMP37149.1"/>
    <property type="molecule type" value="Genomic_DNA"/>
</dbReference>
<dbReference type="PANTHER" id="PTHR22572">
    <property type="entry name" value="SUGAR-1-PHOSPHATE GUANYL TRANSFERASE"/>
    <property type="match status" value="1"/>
</dbReference>
<organism evidence="3 4">
    <name type="scientific">Roseibium denhamense</name>
    <dbReference type="NCBI Taxonomy" id="76305"/>
    <lineage>
        <taxon>Bacteria</taxon>
        <taxon>Pseudomonadati</taxon>
        <taxon>Pseudomonadota</taxon>
        <taxon>Alphaproteobacteria</taxon>
        <taxon>Hyphomicrobiales</taxon>
        <taxon>Stappiaceae</taxon>
        <taxon>Roseibium</taxon>
    </lineage>
</organism>